<organism evidence="9 10">
    <name type="scientific">Paraclostridium tenue</name>
    <dbReference type="NCBI Taxonomy" id="1737"/>
    <lineage>
        <taxon>Bacteria</taxon>
        <taxon>Bacillati</taxon>
        <taxon>Bacillota</taxon>
        <taxon>Clostridia</taxon>
        <taxon>Peptostreptococcales</taxon>
        <taxon>Peptostreptococcaceae</taxon>
        <taxon>Paraclostridium</taxon>
    </lineage>
</organism>
<evidence type="ECO:0000256" key="2">
    <source>
        <dbReference type="ARBA" id="ARBA00022475"/>
    </source>
</evidence>
<keyword evidence="5 7" id="KW-0472">Membrane</keyword>
<comment type="subcellular location">
    <subcellularLocation>
        <location evidence="1">Cell membrane</location>
        <topology evidence="1">Multi-pass membrane protein</topology>
    </subcellularLocation>
</comment>
<feature type="domain" description="ABC3 transporter permease C-terminal" evidence="8">
    <location>
        <begin position="273"/>
        <end position="391"/>
    </location>
</feature>
<proteinExistence type="inferred from homology"/>
<keyword evidence="2" id="KW-1003">Cell membrane</keyword>
<dbReference type="Pfam" id="PF02687">
    <property type="entry name" value="FtsX"/>
    <property type="match status" value="2"/>
</dbReference>
<accession>A0ABP3XIW5</accession>
<feature type="transmembrane region" description="Helical" evidence="7">
    <location>
        <begin position="795"/>
        <end position="816"/>
    </location>
</feature>
<sequence length="836" mass="93762">MIKNTNTLVINNLSRKSFKANKSRNKIAIIAIVLTTLLFTSLFTIGMGMLKSNEYSTMRMVGGSTHGRFKDLTVEQYNKIKDNKLIKYKGIAVPLAIAENKELAKRQVEIKYGDKNYIKTTFSTPIKGDIPTKKNEILLDTLTLDLLGLPYDLNQNIKLTYKIDDKEYTNEFKVSGIFEGDKVVSASSAYVSKNFIKDVLGNIDQEKSKKDNDFVGLIILDVNFSNSMNIEKKLQKVIKDSGYNENEIGCGVNWAYMGGKTLDLGTVFGAIGLILLIMFTGYLIIYNIFYISIVRDIKFYGQLKTIGTTKKQIKKIIIKQALRLCLIAIPIGLILGYAIGSMITPLIMKTVNVTHTKLSSNPIIFIFATVFSIITVLISVYKPAKIASKVSPVEAIRYTGVNENIKRKIKKTSSGAKLNNMALSNIFRNKKKTFIVIASLSLSIILLNTVYTMASGIDIDKFLRRSIGTDFTIGDTSFYRMEFDPNAINALTEDVIKDLEKLNGVNSIDKMYYKQTKIPLTDKIKKALDAKHKEGNEEINESIDEILEEKKISSEYYGVDRGIYKLLKNYISEGKLDEEKFASGDYIIANTNFMLGNLVKVGDKVTIPFENGKSKEYTVMAIMTNEPAYLNRGIGFPCFTGYLPSEEFKTTTKNNSIITAMFNVKDGKEQEVENNIKSLIKANPLLDYRSKQTYINEFKSTIKIYEIVGYGLSAIVGIIGILNFINVVSTNIISRKNELDMLNSIGMTRNQIKKMLILEGIYYVVITIGAVVIIGLPLTYLLVNTITGGMSIFSYSFRIMPVILSLPILLLISIFVPSICFEKVNNEVIIETLRNS</sequence>
<keyword evidence="10" id="KW-1185">Reference proteome</keyword>
<dbReference type="Proteomes" id="UP001400965">
    <property type="component" value="Unassembled WGS sequence"/>
</dbReference>
<name>A0ABP3XIW5_9FIRM</name>
<evidence type="ECO:0000256" key="7">
    <source>
        <dbReference type="SAM" id="Phobius"/>
    </source>
</evidence>
<keyword evidence="4 7" id="KW-1133">Transmembrane helix</keyword>
<evidence type="ECO:0000256" key="4">
    <source>
        <dbReference type="ARBA" id="ARBA00022989"/>
    </source>
</evidence>
<comment type="caution">
    <text evidence="9">The sequence shown here is derived from an EMBL/GenBank/DDBJ whole genome shotgun (WGS) entry which is preliminary data.</text>
</comment>
<comment type="similarity">
    <text evidence="6">Belongs to the ABC-4 integral membrane protein family.</text>
</comment>
<feature type="transmembrane region" description="Helical" evidence="7">
    <location>
        <begin position="27"/>
        <end position="50"/>
    </location>
</feature>
<dbReference type="RefSeq" id="WP_428833873.1">
    <property type="nucleotide sequence ID" value="NZ_BAAACP010000010.1"/>
</dbReference>
<dbReference type="PANTHER" id="PTHR30572:SF4">
    <property type="entry name" value="ABC TRANSPORTER PERMEASE YTRF"/>
    <property type="match status" value="1"/>
</dbReference>
<feature type="transmembrane region" description="Helical" evidence="7">
    <location>
        <begin position="267"/>
        <end position="289"/>
    </location>
</feature>
<protein>
    <submittedName>
        <fullName evidence="9">ABC transporter permease</fullName>
    </submittedName>
</protein>
<feature type="transmembrane region" description="Helical" evidence="7">
    <location>
        <begin position="363"/>
        <end position="381"/>
    </location>
</feature>
<evidence type="ECO:0000256" key="3">
    <source>
        <dbReference type="ARBA" id="ARBA00022692"/>
    </source>
</evidence>
<feature type="transmembrane region" description="Helical" evidence="7">
    <location>
        <begin position="755"/>
        <end position="783"/>
    </location>
</feature>
<keyword evidence="3 7" id="KW-0812">Transmembrane</keyword>
<dbReference type="InterPro" id="IPR003838">
    <property type="entry name" value="ABC3_permease_C"/>
</dbReference>
<dbReference type="PANTHER" id="PTHR30572">
    <property type="entry name" value="MEMBRANE COMPONENT OF TRANSPORTER-RELATED"/>
    <property type="match status" value="1"/>
</dbReference>
<evidence type="ECO:0000256" key="5">
    <source>
        <dbReference type="ARBA" id="ARBA00023136"/>
    </source>
</evidence>
<feature type="transmembrane region" description="Helical" evidence="7">
    <location>
        <begin position="707"/>
        <end position="734"/>
    </location>
</feature>
<evidence type="ECO:0000313" key="10">
    <source>
        <dbReference type="Proteomes" id="UP001400965"/>
    </source>
</evidence>
<dbReference type="InterPro" id="IPR050250">
    <property type="entry name" value="Macrolide_Exporter_MacB"/>
</dbReference>
<gene>
    <name evidence="9" type="ORF">GCM10008917_18820</name>
</gene>
<feature type="domain" description="ABC3 transporter permease C-terminal" evidence="8">
    <location>
        <begin position="712"/>
        <end position="820"/>
    </location>
</feature>
<evidence type="ECO:0000313" key="9">
    <source>
        <dbReference type="EMBL" id="GAA0864617.1"/>
    </source>
</evidence>
<dbReference type="EMBL" id="BAAACP010000010">
    <property type="protein sequence ID" value="GAA0864617.1"/>
    <property type="molecule type" value="Genomic_DNA"/>
</dbReference>
<evidence type="ECO:0000256" key="1">
    <source>
        <dbReference type="ARBA" id="ARBA00004651"/>
    </source>
</evidence>
<feature type="transmembrane region" description="Helical" evidence="7">
    <location>
        <begin position="321"/>
        <end position="343"/>
    </location>
</feature>
<evidence type="ECO:0000259" key="8">
    <source>
        <dbReference type="Pfam" id="PF02687"/>
    </source>
</evidence>
<reference evidence="10" key="1">
    <citation type="journal article" date="2019" name="Int. J. Syst. Evol. Microbiol.">
        <title>The Global Catalogue of Microorganisms (GCM) 10K type strain sequencing project: providing services to taxonomists for standard genome sequencing and annotation.</title>
        <authorList>
            <consortium name="The Broad Institute Genomics Platform"/>
            <consortium name="The Broad Institute Genome Sequencing Center for Infectious Disease"/>
            <person name="Wu L."/>
            <person name="Ma J."/>
        </authorList>
    </citation>
    <scope>NUCLEOTIDE SEQUENCE [LARGE SCALE GENOMIC DNA]</scope>
    <source>
        <strain evidence="10">JCM 6486</strain>
    </source>
</reference>
<feature type="transmembrane region" description="Helical" evidence="7">
    <location>
        <begin position="434"/>
        <end position="454"/>
    </location>
</feature>
<evidence type="ECO:0000256" key="6">
    <source>
        <dbReference type="ARBA" id="ARBA00038076"/>
    </source>
</evidence>